<dbReference type="PROSITE" id="PS50113">
    <property type="entry name" value="PAC"/>
    <property type="match status" value="4"/>
</dbReference>
<dbReference type="Gene3D" id="3.30.565.10">
    <property type="entry name" value="Histidine kinase-like ATPase, C-terminal domain"/>
    <property type="match status" value="1"/>
</dbReference>
<protein>
    <recommendedName>
        <fullName evidence="2">histidine kinase</fullName>
        <ecNumber evidence="2">2.7.13.3</ecNumber>
    </recommendedName>
</protein>
<dbReference type="EC" id="2.7.13.3" evidence="2"/>
<evidence type="ECO:0000256" key="1">
    <source>
        <dbReference type="ARBA" id="ARBA00000085"/>
    </source>
</evidence>
<evidence type="ECO:0000256" key="2">
    <source>
        <dbReference type="ARBA" id="ARBA00012438"/>
    </source>
</evidence>
<dbReference type="PROSITE" id="PS50109">
    <property type="entry name" value="HIS_KIN"/>
    <property type="match status" value="1"/>
</dbReference>
<dbReference type="Pfam" id="PF02518">
    <property type="entry name" value="HATPase_c"/>
    <property type="match status" value="1"/>
</dbReference>
<sequence length="958" mass="107487">MTQTFELPSVFLGDGGIVGAQMRSHNWAESPLGPPATWPQSLRAIVRLVLDSKAPQFVAWGPQLCLLYNDAYLVILREKGARALGRPLKEIWSDIWPDIESLVKRTLAGESLRFEDTEFTLHRADRDEAAWFSFTYTPIRDEDGTIQGFHCGLVETTNRVLLERERNRQTERLYSLFEQTPSFMAITAGPNHVYELANPAYLQFVGQRELAGKSVKEVFPELASQGYLEILDKVYQTGQPFIGRRMEVQLQRQPHAQLDTIFIDFVFQPMRDEHGAVSGIFIEGYDVTEHQRTEERSRLNEQAARDAARLASTEQGRLNALLDAAPVGISFADQSGRIILANAENRRLWGDYPQSESVDEYGEWKGWWADQSERHGQRVQPNEWAIARALRGEEVLGDVVDIEPFGMPGSRRTILLRACPVRNSHDDIVSAVVAQMDISEQVRSEAALRESEAKFRTIADAMPQMVWSTRPDGYHDYYNQRWYDFTGMPVGSTDGASWNDMFHADDQARAWKLWRNSLETGEPYEIEYRLRHRSGEYRWVLGRALPVRDESGRIIRWMGTCTDIHEHKLNQEALKESDRRKDEFLAMLAHELRNPLAPISAAAELLAMLPSVDDRTRQISEVIARHAHHMTELVNDLLDVSRVTRGLAKLEKEPVDIQAVVTEAVEQIRPLAEERGHALNMHFPLEKAMVLGDKKRLVQVLANLLGNAAKYTPNGGRVDLNLEADPHRVTICVRDNGIGMTPDLVRSAFELFSQGERTADRAQGGLGIGLALVKSLVELHGGTVGASSQGVGLGSTFTVTLPRISVKKAAGTVEGNRPASIRANWPCRVLLVDDNIDAADMLGMFLTSAGFETTVEYYPTNALNRARDFQPHVCLLDIGLPEIDGYQLARQLRSLPATARTHLVAVSGYGQSQDIDAVNYAVFEHHLVKPVNTVELVRLLNEIVANEGGQAQLTEKDD</sequence>
<evidence type="ECO:0000256" key="6">
    <source>
        <dbReference type="PROSITE-ProRule" id="PRU00169"/>
    </source>
</evidence>
<dbReference type="SMART" id="SM00448">
    <property type="entry name" value="REC"/>
    <property type="match status" value="1"/>
</dbReference>
<dbReference type="SMART" id="SM00388">
    <property type="entry name" value="HisKA"/>
    <property type="match status" value="1"/>
</dbReference>
<comment type="caution">
    <text evidence="11">The sequence shown here is derived from an EMBL/GenBank/DDBJ whole genome shotgun (WGS) entry which is preliminary data.</text>
</comment>
<reference evidence="11 12" key="1">
    <citation type="journal article" date="2022" name="Int. J. Syst. Evol. Microbiol.">
        <title>Noviherbaspirillum aridicola sp. nov., isolated from an arid soil in Pakistan.</title>
        <authorList>
            <person name="Khan I.U."/>
            <person name="Saqib M."/>
            <person name="Amin A."/>
            <person name="Hussain F."/>
            <person name="Li L."/>
            <person name="Liu Y.H."/>
            <person name="Fang B.Z."/>
            <person name="Ahmed I."/>
            <person name="Li W.J."/>
        </authorList>
    </citation>
    <scope>NUCLEOTIDE SEQUENCE [LARGE SCALE GENOMIC DNA]</scope>
    <source>
        <strain evidence="11 12">NCCP-691</strain>
    </source>
</reference>
<dbReference type="CDD" id="cd00082">
    <property type="entry name" value="HisKA"/>
    <property type="match status" value="1"/>
</dbReference>
<keyword evidence="5" id="KW-0418">Kinase</keyword>
<dbReference type="InterPro" id="IPR000014">
    <property type="entry name" value="PAS"/>
</dbReference>
<evidence type="ECO:0000256" key="5">
    <source>
        <dbReference type="ARBA" id="ARBA00022777"/>
    </source>
</evidence>
<dbReference type="SUPFAM" id="SSF47384">
    <property type="entry name" value="Homodimeric domain of signal transducing histidine kinase"/>
    <property type="match status" value="1"/>
</dbReference>
<evidence type="ECO:0000313" key="12">
    <source>
        <dbReference type="Proteomes" id="UP000887222"/>
    </source>
</evidence>
<evidence type="ECO:0000259" key="10">
    <source>
        <dbReference type="PROSITE" id="PS50113"/>
    </source>
</evidence>
<feature type="domain" description="PAC" evidence="10">
    <location>
        <begin position="524"/>
        <end position="576"/>
    </location>
</feature>
<dbReference type="CDD" id="cd00130">
    <property type="entry name" value="PAS"/>
    <property type="match status" value="1"/>
</dbReference>
<dbReference type="Gene3D" id="1.10.287.130">
    <property type="match status" value="1"/>
</dbReference>
<evidence type="ECO:0000259" key="8">
    <source>
        <dbReference type="PROSITE" id="PS50110"/>
    </source>
</evidence>
<dbReference type="SMART" id="SM00086">
    <property type="entry name" value="PAC"/>
    <property type="match status" value="4"/>
</dbReference>
<feature type="domain" description="Histidine kinase" evidence="7">
    <location>
        <begin position="587"/>
        <end position="805"/>
    </location>
</feature>
<evidence type="ECO:0000259" key="7">
    <source>
        <dbReference type="PROSITE" id="PS50109"/>
    </source>
</evidence>
<dbReference type="InterPro" id="IPR001789">
    <property type="entry name" value="Sig_transdc_resp-reg_receiver"/>
</dbReference>
<gene>
    <name evidence="11" type="ORF">NCCP691_39240</name>
</gene>
<dbReference type="PROSITE" id="PS50110">
    <property type="entry name" value="RESPONSE_REGULATORY"/>
    <property type="match status" value="1"/>
</dbReference>
<dbReference type="PROSITE" id="PS50112">
    <property type="entry name" value="PAS"/>
    <property type="match status" value="1"/>
</dbReference>
<dbReference type="SMART" id="SM00091">
    <property type="entry name" value="PAS"/>
    <property type="match status" value="3"/>
</dbReference>
<dbReference type="InterPro" id="IPR000700">
    <property type="entry name" value="PAS-assoc_C"/>
</dbReference>
<dbReference type="InterPro" id="IPR003594">
    <property type="entry name" value="HATPase_dom"/>
</dbReference>
<dbReference type="Pfam" id="PF08448">
    <property type="entry name" value="PAS_4"/>
    <property type="match status" value="3"/>
</dbReference>
<accession>A0ABQ4Q9M5</accession>
<dbReference type="InterPro" id="IPR013655">
    <property type="entry name" value="PAS_fold_3"/>
</dbReference>
<feature type="modified residue" description="4-aspartylphosphate" evidence="6">
    <location>
        <position position="877"/>
    </location>
</feature>
<dbReference type="SUPFAM" id="SSF52172">
    <property type="entry name" value="CheY-like"/>
    <property type="match status" value="1"/>
</dbReference>
<dbReference type="Pfam" id="PF00512">
    <property type="entry name" value="HisKA"/>
    <property type="match status" value="1"/>
</dbReference>
<evidence type="ECO:0000259" key="9">
    <source>
        <dbReference type="PROSITE" id="PS50112"/>
    </source>
</evidence>
<dbReference type="PANTHER" id="PTHR43047:SF72">
    <property type="entry name" value="OSMOSENSING HISTIDINE PROTEIN KINASE SLN1"/>
    <property type="match status" value="1"/>
</dbReference>
<dbReference type="InterPro" id="IPR003661">
    <property type="entry name" value="HisK_dim/P_dom"/>
</dbReference>
<dbReference type="SMART" id="SM00387">
    <property type="entry name" value="HATPase_c"/>
    <property type="match status" value="1"/>
</dbReference>
<dbReference type="EMBL" id="BPMK01000022">
    <property type="protein sequence ID" value="GIZ53910.1"/>
    <property type="molecule type" value="Genomic_DNA"/>
</dbReference>
<feature type="domain" description="PAC" evidence="10">
    <location>
        <begin position="115"/>
        <end position="168"/>
    </location>
</feature>
<name>A0ABQ4Q9M5_9BURK</name>
<dbReference type="InterPro" id="IPR004358">
    <property type="entry name" value="Sig_transdc_His_kin-like_C"/>
</dbReference>
<dbReference type="Proteomes" id="UP000887222">
    <property type="component" value="Unassembled WGS sequence"/>
</dbReference>
<dbReference type="PANTHER" id="PTHR43047">
    <property type="entry name" value="TWO-COMPONENT HISTIDINE PROTEIN KINASE"/>
    <property type="match status" value="1"/>
</dbReference>
<keyword evidence="12" id="KW-1185">Reference proteome</keyword>
<organism evidence="11 12">
    <name type="scientific">Noviherbaspirillum aridicola</name>
    <dbReference type="NCBI Taxonomy" id="2849687"/>
    <lineage>
        <taxon>Bacteria</taxon>
        <taxon>Pseudomonadati</taxon>
        <taxon>Pseudomonadota</taxon>
        <taxon>Betaproteobacteria</taxon>
        <taxon>Burkholderiales</taxon>
        <taxon>Oxalobacteraceae</taxon>
        <taxon>Noviherbaspirillum</taxon>
    </lineage>
</organism>
<dbReference type="Gene3D" id="3.40.50.2300">
    <property type="match status" value="1"/>
</dbReference>
<keyword evidence="4" id="KW-0808">Transferase</keyword>
<dbReference type="Gene3D" id="3.30.450.20">
    <property type="entry name" value="PAS domain"/>
    <property type="match status" value="4"/>
</dbReference>
<dbReference type="CDD" id="cd17580">
    <property type="entry name" value="REC_2_DhkD-like"/>
    <property type="match status" value="1"/>
</dbReference>
<dbReference type="InterPro" id="IPR005467">
    <property type="entry name" value="His_kinase_dom"/>
</dbReference>
<dbReference type="PRINTS" id="PR00344">
    <property type="entry name" value="BCTRLSENSOR"/>
</dbReference>
<dbReference type="InterPro" id="IPR013656">
    <property type="entry name" value="PAS_4"/>
</dbReference>
<dbReference type="NCBIfam" id="TIGR00229">
    <property type="entry name" value="sensory_box"/>
    <property type="match status" value="2"/>
</dbReference>
<dbReference type="Pfam" id="PF08447">
    <property type="entry name" value="PAS_3"/>
    <property type="match status" value="1"/>
</dbReference>
<evidence type="ECO:0000256" key="3">
    <source>
        <dbReference type="ARBA" id="ARBA00022553"/>
    </source>
</evidence>
<dbReference type="SUPFAM" id="SSF55785">
    <property type="entry name" value="PYP-like sensor domain (PAS domain)"/>
    <property type="match status" value="4"/>
</dbReference>
<dbReference type="InterPro" id="IPR036097">
    <property type="entry name" value="HisK_dim/P_sf"/>
</dbReference>
<dbReference type="Pfam" id="PF00072">
    <property type="entry name" value="Response_reg"/>
    <property type="match status" value="1"/>
</dbReference>
<feature type="domain" description="PAC" evidence="10">
    <location>
        <begin position="398"/>
        <end position="450"/>
    </location>
</feature>
<dbReference type="InterPro" id="IPR036890">
    <property type="entry name" value="HATPase_C_sf"/>
</dbReference>
<dbReference type="InterPro" id="IPR035965">
    <property type="entry name" value="PAS-like_dom_sf"/>
</dbReference>
<feature type="domain" description="PAS" evidence="9">
    <location>
        <begin position="451"/>
        <end position="521"/>
    </location>
</feature>
<dbReference type="InterPro" id="IPR011006">
    <property type="entry name" value="CheY-like_superfamily"/>
</dbReference>
<evidence type="ECO:0000313" key="11">
    <source>
        <dbReference type="EMBL" id="GIZ53910.1"/>
    </source>
</evidence>
<comment type="catalytic activity">
    <reaction evidence="1">
        <text>ATP + protein L-histidine = ADP + protein N-phospho-L-histidine.</text>
        <dbReference type="EC" id="2.7.13.3"/>
    </reaction>
</comment>
<feature type="domain" description="PAC" evidence="10">
    <location>
        <begin position="244"/>
        <end position="299"/>
    </location>
</feature>
<proteinExistence type="predicted"/>
<feature type="domain" description="Response regulatory" evidence="8">
    <location>
        <begin position="828"/>
        <end position="944"/>
    </location>
</feature>
<evidence type="ECO:0000256" key="4">
    <source>
        <dbReference type="ARBA" id="ARBA00022679"/>
    </source>
</evidence>
<keyword evidence="3 6" id="KW-0597">Phosphoprotein</keyword>
<dbReference type="SUPFAM" id="SSF55874">
    <property type="entry name" value="ATPase domain of HSP90 chaperone/DNA topoisomerase II/histidine kinase"/>
    <property type="match status" value="1"/>
</dbReference>
<dbReference type="InterPro" id="IPR001610">
    <property type="entry name" value="PAC"/>
</dbReference>